<keyword evidence="3 4" id="KW-0520">NAD</keyword>
<dbReference type="PANTHER" id="PTHR43128:SF16">
    <property type="entry name" value="L-LACTATE DEHYDROGENASE"/>
    <property type="match status" value="1"/>
</dbReference>
<comment type="caution">
    <text evidence="10">The sequence shown here is derived from an EMBL/GenBank/DDBJ whole genome shotgun (WGS) entry which is preliminary data.</text>
</comment>
<feature type="binding site" evidence="4 7">
    <location>
        <begin position="8"/>
        <end position="13"/>
    </location>
    <ligand>
        <name>NAD(+)</name>
        <dbReference type="ChEBI" id="CHEBI:57540"/>
    </ligand>
</feature>
<name>A0A7C9P581_9BACT</name>
<dbReference type="PANTHER" id="PTHR43128">
    <property type="entry name" value="L-2-HYDROXYCARBOXYLATE DEHYDROGENASE (NAD(P)(+))"/>
    <property type="match status" value="1"/>
</dbReference>
<dbReference type="Pfam" id="PF02866">
    <property type="entry name" value="Ldh_1_C"/>
    <property type="match status" value="1"/>
</dbReference>
<evidence type="ECO:0000256" key="2">
    <source>
        <dbReference type="ARBA" id="ARBA00023002"/>
    </source>
</evidence>
<comment type="catalytic activity">
    <reaction evidence="4">
        <text>(S)-malate + NAD(+) = oxaloacetate + NADH + H(+)</text>
        <dbReference type="Rhea" id="RHEA:21432"/>
        <dbReference type="ChEBI" id="CHEBI:15378"/>
        <dbReference type="ChEBI" id="CHEBI:15589"/>
        <dbReference type="ChEBI" id="CHEBI:16452"/>
        <dbReference type="ChEBI" id="CHEBI:57540"/>
        <dbReference type="ChEBI" id="CHEBI:57945"/>
        <dbReference type="EC" id="1.1.1.37"/>
    </reaction>
</comment>
<feature type="binding site" evidence="4 6">
    <location>
        <position position="81"/>
    </location>
    <ligand>
        <name>substrate</name>
    </ligand>
</feature>
<feature type="binding site" evidence="4 7">
    <location>
        <begin position="117"/>
        <end position="119"/>
    </location>
    <ligand>
        <name>NAD(+)</name>
        <dbReference type="ChEBI" id="CHEBI:57540"/>
    </ligand>
</feature>
<keyword evidence="2 4" id="KW-0560">Oxidoreductase</keyword>
<sequence length="308" mass="32256">MPKVTIVGAGNVGATAAHIIASKNLADVVLVDVAEGLPQGKALDMMHMRSVEGFTVKVTGSNDYDATADSDVVVITAGIARKPGMTREDLLGVNAGIMRSVISAAVEKSPNAVFICVTNPLDVMTYLAFKKSGLPDSRLMGMGGVLDSSRLSFAVCEKLGCDPVDVTAWAVGAHGEGMVCWPRFTMVAGQPITELLSAEEVDEVVHRCVKGGAEVVAFLKTGSAYYAPGASIAKMVQAILTDSHEVLSVCAHLTGQYGIDDVYMNVPVRLGRGGVEEVVEFDLNDAELAALRESADSVKAGLKALETL</sequence>
<comment type="function">
    <text evidence="4">Catalyzes the reversible oxidation of malate to oxaloacetate.</text>
</comment>
<feature type="domain" description="Lactate/malate dehydrogenase N-terminal" evidence="8">
    <location>
        <begin position="3"/>
        <end position="141"/>
    </location>
</feature>
<evidence type="ECO:0000256" key="3">
    <source>
        <dbReference type="ARBA" id="ARBA00023027"/>
    </source>
</evidence>
<dbReference type="GO" id="GO:0006089">
    <property type="term" value="P:lactate metabolic process"/>
    <property type="evidence" value="ECO:0007669"/>
    <property type="project" value="TreeGrafter"/>
</dbReference>
<dbReference type="InterPro" id="IPR011275">
    <property type="entry name" value="Malate_DH_type3"/>
</dbReference>
<dbReference type="PRINTS" id="PR00086">
    <property type="entry name" value="LLDHDRGNASE"/>
</dbReference>
<feature type="binding site" evidence="4 7">
    <location>
        <position position="94"/>
    </location>
    <ligand>
        <name>NAD(+)</name>
        <dbReference type="ChEBI" id="CHEBI:57540"/>
    </ligand>
</feature>
<feature type="binding site" evidence="4 7">
    <location>
        <position position="32"/>
    </location>
    <ligand>
        <name>NAD(+)</name>
        <dbReference type="ChEBI" id="CHEBI:57540"/>
    </ligand>
</feature>
<dbReference type="EMBL" id="QWKH01000003">
    <property type="protein sequence ID" value="NBI33631.1"/>
    <property type="molecule type" value="Genomic_DNA"/>
</dbReference>
<dbReference type="InterPro" id="IPR036291">
    <property type="entry name" value="NAD(P)-bd_dom_sf"/>
</dbReference>
<feature type="binding site" evidence="4 6">
    <location>
        <position position="87"/>
    </location>
    <ligand>
        <name>substrate</name>
    </ligand>
</feature>
<dbReference type="Gene3D" id="3.90.110.10">
    <property type="entry name" value="Lactate dehydrogenase/glycoside hydrolase, family 4, C-terminal"/>
    <property type="match status" value="1"/>
</dbReference>
<dbReference type="AlphaFoldDB" id="A0A7C9P581"/>
<protein>
    <recommendedName>
        <fullName evidence="4">Malate dehydrogenase</fullName>
        <ecNumber evidence="4">1.1.1.37</ecNumber>
    </recommendedName>
</protein>
<dbReference type="GO" id="GO:0006099">
    <property type="term" value="P:tricarboxylic acid cycle"/>
    <property type="evidence" value="ECO:0007669"/>
    <property type="project" value="UniProtKB-UniRule"/>
</dbReference>
<reference evidence="10" key="1">
    <citation type="submission" date="2018-08" db="EMBL/GenBank/DDBJ databases">
        <title>Murine metabolic-syndrome-specific gut microbial biobank.</title>
        <authorList>
            <person name="Liu C."/>
        </authorList>
    </citation>
    <scope>NUCLEOTIDE SEQUENCE [LARGE SCALE GENOMIC DNA]</scope>
    <source>
        <strain evidence="10">Z82</strain>
    </source>
</reference>
<gene>
    <name evidence="4 10" type="primary">mdh</name>
    <name evidence="10" type="ORF">D1639_00975</name>
</gene>
<feature type="domain" description="Lactate/malate dehydrogenase C-terminal" evidence="9">
    <location>
        <begin position="146"/>
        <end position="304"/>
    </location>
</feature>
<dbReference type="GO" id="GO:0004459">
    <property type="term" value="F:L-lactate dehydrogenase (NAD+) activity"/>
    <property type="evidence" value="ECO:0007669"/>
    <property type="project" value="TreeGrafter"/>
</dbReference>
<evidence type="ECO:0000256" key="1">
    <source>
        <dbReference type="ARBA" id="ARBA00022532"/>
    </source>
</evidence>
<evidence type="ECO:0000259" key="8">
    <source>
        <dbReference type="Pfam" id="PF00056"/>
    </source>
</evidence>
<dbReference type="EC" id="1.1.1.37" evidence="4"/>
<evidence type="ECO:0000256" key="4">
    <source>
        <dbReference type="HAMAP-Rule" id="MF_00487"/>
    </source>
</evidence>
<evidence type="ECO:0000256" key="6">
    <source>
        <dbReference type="PIRSR" id="PIRSR000102-2"/>
    </source>
</evidence>
<evidence type="ECO:0000256" key="7">
    <source>
        <dbReference type="PIRSR" id="PIRSR000102-3"/>
    </source>
</evidence>
<dbReference type="Gene3D" id="3.40.50.720">
    <property type="entry name" value="NAD(P)-binding Rossmann-like Domain"/>
    <property type="match status" value="1"/>
</dbReference>
<feature type="binding site" evidence="4 6">
    <location>
        <position position="150"/>
    </location>
    <ligand>
        <name>substrate</name>
    </ligand>
</feature>
<dbReference type="InterPro" id="IPR015955">
    <property type="entry name" value="Lactate_DH/Glyco_Ohase_4_C"/>
</dbReference>
<dbReference type="InterPro" id="IPR001557">
    <property type="entry name" value="L-lactate/malate_DH"/>
</dbReference>
<dbReference type="SUPFAM" id="SSF56327">
    <property type="entry name" value="LDH C-terminal domain-like"/>
    <property type="match status" value="1"/>
</dbReference>
<keyword evidence="1 4" id="KW-0816">Tricarboxylic acid cycle</keyword>
<feature type="active site" description="Proton acceptor" evidence="4 5">
    <location>
        <position position="174"/>
    </location>
</feature>
<dbReference type="PIRSF" id="PIRSF000102">
    <property type="entry name" value="Lac_mal_DH"/>
    <property type="match status" value="1"/>
</dbReference>
<dbReference type="CDD" id="cd01339">
    <property type="entry name" value="LDH-like_MDH"/>
    <property type="match status" value="1"/>
</dbReference>
<evidence type="ECO:0000313" key="10">
    <source>
        <dbReference type="EMBL" id="NBI33631.1"/>
    </source>
</evidence>
<dbReference type="InterPro" id="IPR022383">
    <property type="entry name" value="Lactate/malate_DH_C"/>
</dbReference>
<evidence type="ECO:0000259" key="9">
    <source>
        <dbReference type="Pfam" id="PF02866"/>
    </source>
</evidence>
<dbReference type="FunFam" id="3.40.50.720:FF:000018">
    <property type="entry name" value="Malate dehydrogenase"/>
    <property type="match status" value="1"/>
</dbReference>
<organism evidence="10">
    <name type="scientific">Muribaculaceae bacterium Z82</name>
    <dbReference type="NCBI Taxonomy" id="2304548"/>
    <lineage>
        <taxon>Bacteria</taxon>
        <taxon>Pseudomonadati</taxon>
        <taxon>Bacteroidota</taxon>
        <taxon>Bacteroidia</taxon>
        <taxon>Bacteroidales</taxon>
        <taxon>Muribaculaceae</taxon>
    </lineage>
</organism>
<dbReference type="NCBIfam" id="NF004863">
    <property type="entry name" value="PRK06223.1"/>
    <property type="match status" value="1"/>
</dbReference>
<accession>A0A7C9P581</accession>
<dbReference type="Pfam" id="PF00056">
    <property type="entry name" value="Ldh_1_N"/>
    <property type="match status" value="1"/>
</dbReference>
<dbReference type="InterPro" id="IPR001236">
    <property type="entry name" value="Lactate/malate_DH_N"/>
</dbReference>
<comment type="similarity">
    <text evidence="4">Belongs to the LDH/MDH superfamily. MDH type 3 family.</text>
</comment>
<dbReference type="SUPFAM" id="SSF51735">
    <property type="entry name" value="NAD(P)-binding Rossmann-fold domains"/>
    <property type="match status" value="1"/>
</dbReference>
<dbReference type="GO" id="GO:0030060">
    <property type="term" value="F:L-malate dehydrogenase (NAD+) activity"/>
    <property type="evidence" value="ECO:0007669"/>
    <property type="project" value="UniProtKB-UniRule"/>
</dbReference>
<dbReference type="HAMAP" id="MF_00487">
    <property type="entry name" value="Malate_dehydrog_3"/>
    <property type="match status" value="1"/>
</dbReference>
<evidence type="ECO:0000256" key="5">
    <source>
        <dbReference type="PIRSR" id="PIRSR000102-1"/>
    </source>
</evidence>
<dbReference type="NCBIfam" id="TIGR01763">
    <property type="entry name" value="MalateDH_bact"/>
    <property type="match status" value="1"/>
</dbReference>
<feature type="binding site" evidence="4 6">
    <location>
        <position position="119"/>
    </location>
    <ligand>
        <name>substrate</name>
    </ligand>
</feature>
<proteinExistence type="inferred from homology"/>